<feature type="compositionally biased region" description="Basic and acidic residues" evidence="1">
    <location>
        <begin position="207"/>
        <end position="223"/>
    </location>
</feature>
<feature type="domain" description="DUF6598" evidence="2">
    <location>
        <begin position="359"/>
        <end position="604"/>
    </location>
</feature>
<feature type="region of interest" description="Disordered" evidence="1">
    <location>
        <begin position="29"/>
        <end position="54"/>
    </location>
</feature>
<evidence type="ECO:0000256" key="1">
    <source>
        <dbReference type="SAM" id="MobiDB-lite"/>
    </source>
</evidence>
<dbReference type="InterPro" id="IPR046533">
    <property type="entry name" value="DUF6598"/>
</dbReference>
<reference evidence="3" key="1">
    <citation type="journal article" date="2013" name="Nature">
        <title>Draft genome of the wheat A-genome progenitor Triticum urartu.</title>
        <authorList>
            <person name="Ling H.Q."/>
            <person name="Zhao S."/>
            <person name="Liu D."/>
            <person name="Wang J."/>
            <person name="Sun H."/>
            <person name="Zhang C."/>
            <person name="Fan H."/>
            <person name="Li D."/>
            <person name="Dong L."/>
            <person name="Tao Y."/>
            <person name="Gao C."/>
            <person name="Wu H."/>
            <person name="Li Y."/>
            <person name="Cui Y."/>
            <person name="Guo X."/>
            <person name="Zheng S."/>
            <person name="Wang B."/>
            <person name="Yu K."/>
            <person name="Liang Q."/>
            <person name="Yang W."/>
            <person name="Lou X."/>
            <person name="Chen J."/>
            <person name="Feng M."/>
            <person name="Jian J."/>
            <person name="Zhang X."/>
            <person name="Luo G."/>
            <person name="Jiang Y."/>
            <person name="Liu J."/>
            <person name="Wang Z."/>
            <person name="Sha Y."/>
            <person name="Zhang B."/>
            <person name="Wu H."/>
            <person name="Tang D."/>
            <person name="Shen Q."/>
            <person name="Xue P."/>
            <person name="Zou S."/>
            <person name="Wang X."/>
            <person name="Liu X."/>
            <person name="Wang F."/>
            <person name="Yang Y."/>
            <person name="An X."/>
            <person name="Dong Z."/>
            <person name="Zhang K."/>
            <person name="Zhang X."/>
            <person name="Luo M.C."/>
            <person name="Dvorak J."/>
            <person name="Tong Y."/>
            <person name="Wang J."/>
            <person name="Yang H."/>
            <person name="Li Z."/>
            <person name="Wang D."/>
            <person name="Zhang A."/>
            <person name="Wang J."/>
        </authorList>
    </citation>
    <scope>NUCLEOTIDE SEQUENCE</scope>
</reference>
<dbReference type="eggNOG" id="ENOG502R3B3">
    <property type="taxonomic scope" value="Eukaryota"/>
</dbReference>
<dbReference type="Pfam" id="PF20241">
    <property type="entry name" value="DUF6598"/>
    <property type="match status" value="1"/>
</dbReference>
<feature type="region of interest" description="Disordered" evidence="1">
    <location>
        <begin position="207"/>
        <end position="240"/>
    </location>
</feature>
<gene>
    <name evidence="3" type="ORF">TRIUR3_23395</name>
</gene>
<sequence>MADNTCLTRVVDRRKQFCKPFHAETGGDDPNDDFGRVDIDVENDDDPGNRSVDKDLLEKDAEPINELDVEYYELEKFTCFLIPLQVGSGINTMNSEASNLSFLKKSKHIEMFEFINQACRKSEYQYLMVMAPLILPLAFADRYLNEWNFDSLTALKTTWDDGCLCSLSFTLSSSLRCLYLSLCCWFCLGKLLDVVGWPITVGRLPQKEKGKEKEKEKEKEKTQHTSSLEGRGEEKLFPNQRNPDLAEMETEAEWIGGLDEMEAGTAVKGVVLPEHAADLDEMEADADADAGGGATATTEEKECWEYVAEWEYEQALTFRDSWISIWGAKFGSFDQTTDIQPMRYTDAEAPGGYAQPLHSLQIYSIKVAEIRGGLRWPIHVYGMIAARDIVDRNRNIIFDRSRDHCQTLTKEDSCLVMTGPTRPIVMLGAATFEIALKVKEGSTESRDKVLSFLAVPHDNVSYLELSCATDRKYISKLSTLEFTMSQIARSLEATISVQMVDGSSWPHGVRGEFSACTTSMADRKVVLLDSGSEKDVEVGADGMIQLSRRVASVEFTGELKVCVDAWWQGEMKPKKAWKVFKPKKAGRNYGTFNLVGMCKMKVTVAWSLLSYYPVNRPNSPYGSLALLREAEGRTV</sequence>
<dbReference type="OMA" id="EFINQAC"/>
<dbReference type="STRING" id="4572.M7YU35"/>
<dbReference type="PANTHER" id="PTHR33065:SF177">
    <property type="entry name" value="OS08G0141000 PROTEIN"/>
    <property type="match status" value="1"/>
</dbReference>
<proteinExistence type="predicted"/>
<evidence type="ECO:0000313" key="3">
    <source>
        <dbReference type="EMBL" id="EMS51032.1"/>
    </source>
</evidence>
<dbReference type="EMBL" id="KD225405">
    <property type="protein sequence ID" value="EMS51032.1"/>
    <property type="molecule type" value="Genomic_DNA"/>
</dbReference>
<dbReference type="PANTHER" id="PTHR33065">
    <property type="entry name" value="OS07G0486400 PROTEIN"/>
    <property type="match status" value="1"/>
</dbReference>
<accession>M7YU35</accession>
<evidence type="ECO:0000259" key="2">
    <source>
        <dbReference type="Pfam" id="PF20241"/>
    </source>
</evidence>
<organism evidence="3">
    <name type="scientific">Triticum urartu</name>
    <name type="common">Red wild einkorn</name>
    <name type="synonym">Crithodium urartu</name>
    <dbReference type="NCBI Taxonomy" id="4572"/>
    <lineage>
        <taxon>Eukaryota</taxon>
        <taxon>Viridiplantae</taxon>
        <taxon>Streptophyta</taxon>
        <taxon>Embryophyta</taxon>
        <taxon>Tracheophyta</taxon>
        <taxon>Spermatophyta</taxon>
        <taxon>Magnoliopsida</taxon>
        <taxon>Liliopsida</taxon>
        <taxon>Poales</taxon>
        <taxon>Poaceae</taxon>
        <taxon>BOP clade</taxon>
        <taxon>Pooideae</taxon>
        <taxon>Triticodae</taxon>
        <taxon>Triticeae</taxon>
        <taxon>Triticinae</taxon>
        <taxon>Triticum</taxon>
    </lineage>
</organism>
<dbReference type="AlphaFoldDB" id="M7YU35"/>
<protein>
    <recommendedName>
        <fullName evidence="2">DUF6598 domain-containing protein</fullName>
    </recommendedName>
</protein>
<name>M7YU35_TRIUA</name>